<sequence length="156" mass="17165">MKGGRWDNGIGRKELAKEGKVAGRRGWENVSDRLLGKEKVKVNKSGKKEVAVDEVKKQTVGKDQDIAKSNEGSGKSIQNPSQVTVSLVEVVPLVELDVEKELTAAIPPPVTEKMVVVRPQAQEELANDQFSINNQVLTTQEKDLNFEDSNNIEDSI</sequence>
<comment type="caution">
    <text evidence="1">The sequence shown here is derived from an EMBL/GenBank/DDBJ whole genome shotgun (WGS) entry which is preliminary data.</text>
</comment>
<keyword evidence="2" id="KW-1185">Reference proteome</keyword>
<proteinExistence type="predicted"/>
<evidence type="ECO:0000313" key="1">
    <source>
        <dbReference type="EMBL" id="KAL3507210.1"/>
    </source>
</evidence>
<gene>
    <name evidence="1" type="ORF">ACH5RR_032592</name>
</gene>
<reference evidence="1 2" key="1">
    <citation type="submission" date="2024-11" db="EMBL/GenBank/DDBJ databases">
        <title>A near-complete genome assembly of Cinchona calisaya.</title>
        <authorList>
            <person name="Lian D.C."/>
            <person name="Zhao X.W."/>
            <person name="Wei L."/>
        </authorList>
    </citation>
    <scope>NUCLEOTIDE SEQUENCE [LARGE SCALE GENOMIC DNA]</scope>
    <source>
        <tissue evidence="1">Nenye</tissue>
    </source>
</reference>
<evidence type="ECO:0000313" key="2">
    <source>
        <dbReference type="Proteomes" id="UP001630127"/>
    </source>
</evidence>
<dbReference type="Proteomes" id="UP001630127">
    <property type="component" value="Unassembled WGS sequence"/>
</dbReference>
<name>A0ABD2YM17_9GENT</name>
<accession>A0ABD2YM17</accession>
<protein>
    <submittedName>
        <fullName evidence="1">Uncharacterized protein</fullName>
    </submittedName>
</protein>
<dbReference type="EMBL" id="JBJUIK010000013">
    <property type="protein sequence ID" value="KAL3507210.1"/>
    <property type="molecule type" value="Genomic_DNA"/>
</dbReference>
<dbReference type="AlphaFoldDB" id="A0ABD2YM17"/>
<organism evidence="1 2">
    <name type="scientific">Cinchona calisaya</name>
    <dbReference type="NCBI Taxonomy" id="153742"/>
    <lineage>
        <taxon>Eukaryota</taxon>
        <taxon>Viridiplantae</taxon>
        <taxon>Streptophyta</taxon>
        <taxon>Embryophyta</taxon>
        <taxon>Tracheophyta</taxon>
        <taxon>Spermatophyta</taxon>
        <taxon>Magnoliopsida</taxon>
        <taxon>eudicotyledons</taxon>
        <taxon>Gunneridae</taxon>
        <taxon>Pentapetalae</taxon>
        <taxon>asterids</taxon>
        <taxon>lamiids</taxon>
        <taxon>Gentianales</taxon>
        <taxon>Rubiaceae</taxon>
        <taxon>Cinchonoideae</taxon>
        <taxon>Cinchoneae</taxon>
        <taxon>Cinchona</taxon>
    </lineage>
</organism>